<dbReference type="AlphaFoldDB" id="A0A0B9G3Y8"/>
<accession>A0A0B9G3Y8</accession>
<evidence type="ECO:0000313" key="2">
    <source>
        <dbReference type="EMBL" id="KHT63329.1"/>
    </source>
</evidence>
<proteinExistence type="predicted"/>
<dbReference type="EMBL" id="JWLZ01000159">
    <property type="protein sequence ID" value="KHT63329.1"/>
    <property type="molecule type" value="Genomic_DNA"/>
</dbReference>
<dbReference type="Proteomes" id="UP000031278">
    <property type="component" value="Unassembled WGS sequence"/>
</dbReference>
<sequence length="89" mass="10080">MEFGIVFWFFFYLVFFCLSTYLGYQKGNLIAGILLGYVLGPIGALLIYLSKDRKHITCPSCHAEIHKRSYICPKCRVKVGVSTKTAHEG</sequence>
<gene>
    <name evidence="2" type="ORF">RJ45_13120</name>
</gene>
<evidence type="ECO:0000256" key="1">
    <source>
        <dbReference type="SAM" id="Phobius"/>
    </source>
</evidence>
<keyword evidence="1" id="KW-0472">Membrane</keyword>
<feature type="transmembrane region" description="Helical" evidence="1">
    <location>
        <begin position="30"/>
        <end position="49"/>
    </location>
</feature>
<name>A0A0B9G3Y8_9GAMM</name>
<keyword evidence="1" id="KW-0812">Transmembrane</keyword>
<feature type="transmembrane region" description="Helical" evidence="1">
    <location>
        <begin position="5"/>
        <end position="24"/>
    </location>
</feature>
<protein>
    <submittedName>
        <fullName evidence="2">Membrane protein</fullName>
    </submittedName>
</protein>
<organism evidence="2 3">
    <name type="scientific">Photobacterium gaetbulicola</name>
    <dbReference type="NCBI Taxonomy" id="1295392"/>
    <lineage>
        <taxon>Bacteria</taxon>
        <taxon>Pseudomonadati</taxon>
        <taxon>Pseudomonadota</taxon>
        <taxon>Gammaproteobacteria</taxon>
        <taxon>Vibrionales</taxon>
        <taxon>Vibrionaceae</taxon>
        <taxon>Photobacterium</taxon>
    </lineage>
</organism>
<comment type="caution">
    <text evidence="2">The sequence shown here is derived from an EMBL/GenBank/DDBJ whole genome shotgun (WGS) entry which is preliminary data.</text>
</comment>
<evidence type="ECO:0000313" key="3">
    <source>
        <dbReference type="Proteomes" id="UP000031278"/>
    </source>
</evidence>
<reference evidence="2 3" key="1">
    <citation type="submission" date="2014-12" db="EMBL/GenBank/DDBJ databases">
        <title>Genome sequencing of Photobacterium gaetbulicola AD005a.</title>
        <authorList>
            <person name="Adrian T.G.S."/>
            <person name="Chan K.G."/>
        </authorList>
    </citation>
    <scope>NUCLEOTIDE SEQUENCE [LARGE SCALE GENOMIC DNA]</scope>
    <source>
        <strain evidence="2 3">AD005a</strain>
    </source>
</reference>
<dbReference type="RefSeq" id="WP_039462560.1">
    <property type="nucleotide sequence ID" value="NZ_PYME01000013.1"/>
</dbReference>
<keyword evidence="1" id="KW-1133">Transmembrane helix</keyword>